<keyword evidence="6" id="KW-0975">Bacterial flagellum</keyword>
<keyword evidence="7" id="KW-0175">Coiled coil</keyword>
<dbReference type="InterPro" id="IPR002371">
    <property type="entry name" value="FlgK"/>
</dbReference>
<accession>A0A511US03</accession>
<dbReference type="Pfam" id="PF22638">
    <property type="entry name" value="FlgK_D1"/>
    <property type="match status" value="1"/>
</dbReference>
<evidence type="ECO:0000256" key="5">
    <source>
        <dbReference type="ARBA" id="ARBA00022525"/>
    </source>
</evidence>
<keyword evidence="5" id="KW-0964">Secreted</keyword>
<dbReference type="RefSeq" id="WP_146874716.1">
    <property type="nucleotide sequence ID" value="NZ_BJXV01000008.1"/>
</dbReference>
<feature type="coiled-coil region" evidence="7">
    <location>
        <begin position="153"/>
        <end position="180"/>
    </location>
</feature>
<keyword evidence="11" id="KW-0969">Cilium</keyword>
<dbReference type="Pfam" id="PF06429">
    <property type="entry name" value="Flg_bbr_C"/>
    <property type="match status" value="1"/>
</dbReference>
<feature type="domain" description="Flagellar basal-body/hook protein C-terminal" evidence="9">
    <location>
        <begin position="622"/>
        <end position="661"/>
    </location>
</feature>
<dbReference type="GO" id="GO:0005198">
    <property type="term" value="F:structural molecule activity"/>
    <property type="evidence" value="ECO:0007669"/>
    <property type="project" value="InterPro"/>
</dbReference>
<dbReference type="SUPFAM" id="SSF64518">
    <property type="entry name" value="Phase 1 flagellin"/>
    <property type="match status" value="2"/>
</dbReference>
<comment type="similarity">
    <text evidence="3">Belongs to the flagella basal body rod proteins family.</text>
</comment>
<organism evidence="11 12">
    <name type="scientific">Halovibrio variabilis</name>
    <dbReference type="NCBI Taxonomy" id="31910"/>
    <lineage>
        <taxon>Bacteria</taxon>
        <taxon>Pseudomonadati</taxon>
        <taxon>Pseudomonadota</taxon>
        <taxon>Gammaproteobacteria</taxon>
        <taxon>Oceanospirillales</taxon>
        <taxon>Halomonadaceae</taxon>
        <taxon>Halovibrio</taxon>
    </lineage>
</organism>
<evidence type="ECO:0000256" key="6">
    <source>
        <dbReference type="ARBA" id="ARBA00023143"/>
    </source>
</evidence>
<dbReference type="GO" id="GO:0005576">
    <property type="term" value="C:extracellular region"/>
    <property type="evidence" value="ECO:0007669"/>
    <property type="project" value="UniProtKB-SubCell"/>
</dbReference>
<dbReference type="EMBL" id="BJXV01000008">
    <property type="protein sequence ID" value="GEN27972.1"/>
    <property type="molecule type" value="Genomic_DNA"/>
</dbReference>
<evidence type="ECO:0000256" key="3">
    <source>
        <dbReference type="ARBA" id="ARBA00009677"/>
    </source>
</evidence>
<dbReference type="PRINTS" id="PR01005">
    <property type="entry name" value="FLGHOOKAP1"/>
</dbReference>
<dbReference type="InterPro" id="IPR001444">
    <property type="entry name" value="Flag_bb_rod_N"/>
</dbReference>
<keyword evidence="11" id="KW-0282">Flagellum</keyword>
<reference evidence="11 12" key="1">
    <citation type="submission" date="2019-07" db="EMBL/GenBank/DDBJ databases">
        <title>Whole genome shotgun sequence of Halomonas variabilis NBRC 102410.</title>
        <authorList>
            <person name="Hosoyama A."/>
            <person name="Uohara A."/>
            <person name="Ohji S."/>
            <person name="Ichikawa N."/>
        </authorList>
    </citation>
    <scope>NUCLEOTIDE SEQUENCE [LARGE SCALE GENOMIC DNA]</scope>
    <source>
        <strain evidence="11 12">NBRC 102410</strain>
    </source>
</reference>
<dbReference type="Pfam" id="PF00460">
    <property type="entry name" value="Flg_bb_rod"/>
    <property type="match status" value="1"/>
</dbReference>
<keyword evidence="11" id="KW-0966">Cell projection</keyword>
<dbReference type="PANTHER" id="PTHR30033:SF1">
    <property type="entry name" value="FLAGELLAR HOOK-ASSOCIATED PROTEIN 1"/>
    <property type="match status" value="1"/>
</dbReference>
<dbReference type="InterPro" id="IPR010930">
    <property type="entry name" value="Flg_bb/hook_C_dom"/>
</dbReference>
<dbReference type="Proteomes" id="UP000321303">
    <property type="component" value="Unassembled WGS sequence"/>
</dbReference>
<dbReference type="NCBIfam" id="TIGR02492">
    <property type="entry name" value="flgK_ends"/>
    <property type="match status" value="1"/>
</dbReference>
<dbReference type="InterPro" id="IPR053927">
    <property type="entry name" value="FlgK_helical"/>
</dbReference>
<dbReference type="GO" id="GO:0009424">
    <property type="term" value="C:bacterial-type flagellum hook"/>
    <property type="evidence" value="ECO:0007669"/>
    <property type="project" value="InterPro"/>
</dbReference>
<protein>
    <recommendedName>
        <fullName evidence="4">Flagellar hook-associated protein 1</fullName>
    </recommendedName>
</protein>
<dbReference type="PANTHER" id="PTHR30033">
    <property type="entry name" value="FLAGELLAR HOOK-ASSOCIATED PROTEIN 1"/>
    <property type="match status" value="1"/>
</dbReference>
<comment type="caution">
    <text evidence="11">The sequence shown here is derived from an EMBL/GenBank/DDBJ whole genome shotgun (WGS) entry which is preliminary data.</text>
</comment>
<dbReference type="AlphaFoldDB" id="A0A511US03"/>
<dbReference type="GO" id="GO:0044780">
    <property type="term" value="P:bacterial-type flagellum assembly"/>
    <property type="evidence" value="ECO:0007669"/>
    <property type="project" value="InterPro"/>
</dbReference>
<name>A0A511US03_9GAMM</name>
<dbReference type="OrthoDB" id="9802553at2"/>
<evidence type="ECO:0000256" key="1">
    <source>
        <dbReference type="ARBA" id="ARBA00004365"/>
    </source>
</evidence>
<evidence type="ECO:0000256" key="4">
    <source>
        <dbReference type="ARBA" id="ARBA00016244"/>
    </source>
</evidence>
<evidence type="ECO:0000256" key="7">
    <source>
        <dbReference type="SAM" id="Coils"/>
    </source>
</evidence>
<evidence type="ECO:0000259" key="9">
    <source>
        <dbReference type="Pfam" id="PF06429"/>
    </source>
</evidence>
<keyword evidence="12" id="KW-1185">Reference proteome</keyword>
<feature type="domain" description="Flagellar basal body rod protein N-terminal" evidence="8">
    <location>
        <begin position="6"/>
        <end position="33"/>
    </location>
</feature>
<gene>
    <name evidence="11" type="primary">flgK</name>
    <name evidence="11" type="ORF">HVA01_16180</name>
</gene>
<sequence>MSMFSIGLSGLNAAQNALNTSSNNISNVYTPGYNRELPQLGEGRAGGGVKVNNIERQFNTYVADQLNSAKTQSSALDTYYSQVTQIDNLLADRAAGLSPLMQGFFSSLEDLAASPSDPAARQGVLGTANTLSSQFRSFDGYLQDMQGNINGQIKDEITQINNTTEQIAGLNKEIALARARTGEAPNSLLNQRDHMVSELNERMDLRLNIQDGKTYNVSLPNGQPLVTGTDSFQLEAVQAEYDPQRTVVGYRDGGGNLVQLDESTITGGALGGLMTFRSETLDKTQNQIGQLAVSLSTAFNDQHKQGVDLNGEQGEDFFAVRSPQSYGHQGNSDPGLLTSAEFDPETVDKLRATDYTVSFDENLEPVVTRNDNGQVLNSTDPDNTNYVDTTGWTGGVGNGSGEIAFGGVTLSFSSGNNVAVGDRFEIQPVRRAANGMDTNIADVDKIAAGDAGFINVGNDTGNSFEREGDLNVSDLGITSTAFADNRKYQFEVESDGTQGTLTVTPAATITVNDAPFDPSSEKLSVGDTIKVDGISFTVGALPDAGETSSLTVNQTIFATGDNRNALAMQDLQSQSIVGASATVTGAYASMVSDVGNRTNITQVNLDARQGLTDQLTAVQQSESGVNLDEEAANLIRYQQYYQANARVIDTAGTLMDTILNLRG</sequence>
<evidence type="ECO:0000259" key="8">
    <source>
        <dbReference type="Pfam" id="PF00460"/>
    </source>
</evidence>
<evidence type="ECO:0000313" key="12">
    <source>
        <dbReference type="Proteomes" id="UP000321303"/>
    </source>
</evidence>
<evidence type="ECO:0000313" key="11">
    <source>
        <dbReference type="EMBL" id="GEN27972.1"/>
    </source>
</evidence>
<evidence type="ECO:0000256" key="2">
    <source>
        <dbReference type="ARBA" id="ARBA00004613"/>
    </source>
</evidence>
<feature type="domain" description="Flagellar hook-associated protein FlgK helical" evidence="10">
    <location>
        <begin position="84"/>
        <end position="318"/>
    </location>
</feature>
<evidence type="ECO:0000259" key="10">
    <source>
        <dbReference type="Pfam" id="PF22638"/>
    </source>
</evidence>
<comment type="subcellular location">
    <subcellularLocation>
        <location evidence="1">Bacterial flagellum</location>
    </subcellularLocation>
    <subcellularLocation>
        <location evidence="2">Secreted</location>
    </subcellularLocation>
</comment>
<proteinExistence type="inferred from homology"/>